<dbReference type="KEGG" id="aci:ACIAD0976"/>
<evidence type="ECO:0000313" key="2">
    <source>
        <dbReference type="Proteomes" id="UP000000430"/>
    </source>
</evidence>
<reference evidence="1 2" key="1">
    <citation type="journal article" date="2004" name="Nucleic Acids Res.">
        <title>Unique features revealed by the genome sequence of Acinetobacter sp. ADP1, a versatile and naturally transformation competent bacterium.</title>
        <authorList>
            <person name="Barbe V."/>
            <person name="Vallenet D."/>
            <person name="Fonknechten N."/>
            <person name="Kreimeyer A."/>
            <person name="Oztas S."/>
            <person name="Labarre L."/>
            <person name="Cruveiller S."/>
            <person name="Robert C."/>
            <person name="Duprat S."/>
            <person name="Wincker P."/>
            <person name="Ornston L.N."/>
            <person name="Weissenbach J."/>
            <person name="Marliere P."/>
            <person name="Cohen G.N."/>
            <person name="Medigue C."/>
        </authorList>
    </citation>
    <scope>NUCLEOTIDE SEQUENCE [LARGE SCALE GENOMIC DNA]</scope>
    <source>
        <strain evidence="2">ATCC 33305 / BD413 / ADP1</strain>
    </source>
</reference>
<protein>
    <submittedName>
        <fullName evidence="1">Uncharacterized protein</fullName>
    </submittedName>
</protein>
<dbReference type="AlphaFoldDB" id="Q6FDJ0"/>
<name>Q6FDJ0_ACIAD</name>
<dbReference type="HOGENOM" id="CLU_3283226_0_0_6"/>
<dbReference type="EMBL" id="CR543861">
    <property type="protein sequence ID" value="CAG67868.1"/>
    <property type="molecule type" value="Genomic_DNA"/>
</dbReference>
<organism evidence="1 2">
    <name type="scientific">Acinetobacter baylyi (strain ATCC 33305 / BD413 / ADP1)</name>
    <dbReference type="NCBI Taxonomy" id="62977"/>
    <lineage>
        <taxon>Bacteria</taxon>
        <taxon>Pseudomonadati</taxon>
        <taxon>Pseudomonadota</taxon>
        <taxon>Gammaproteobacteria</taxon>
        <taxon>Moraxellales</taxon>
        <taxon>Moraxellaceae</taxon>
        <taxon>Acinetobacter</taxon>
    </lineage>
</organism>
<evidence type="ECO:0000313" key="1">
    <source>
        <dbReference type="EMBL" id="CAG67868.1"/>
    </source>
</evidence>
<gene>
    <name evidence="1" type="ordered locus">ACIAD0976</name>
</gene>
<dbReference type="Proteomes" id="UP000000430">
    <property type="component" value="Chromosome"/>
</dbReference>
<accession>Q6FDJ0</accession>
<proteinExistence type="predicted"/>
<sequence length="40" mass="4500">MAYSLLNSYESRSCQHDDVVTMWVIALGNISFCCKTNDIA</sequence>